<dbReference type="AlphaFoldDB" id="A0AAD5USN3"/>
<evidence type="ECO:0000313" key="1">
    <source>
        <dbReference type="EMBL" id="KAJ3474764.1"/>
    </source>
</evidence>
<comment type="caution">
    <text evidence="1">The sequence shown here is derived from an EMBL/GenBank/DDBJ whole genome shotgun (WGS) entry which is preliminary data.</text>
</comment>
<reference evidence="1" key="1">
    <citation type="submission" date="2022-07" db="EMBL/GenBank/DDBJ databases">
        <title>Genome Sequence of Physisporinus lineatus.</title>
        <authorList>
            <person name="Buettner E."/>
        </authorList>
    </citation>
    <scope>NUCLEOTIDE SEQUENCE</scope>
    <source>
        <strain evidence="1">VT162</strain>
    </source>
</reference>
<proteinExistence type="predicted"/>
<dbReference type="Proteomes" id="UP001212997">
    <property type="component" value="Unassembled WGS sequence"/>
</dbReference>
<sequence>MQVSLRVQGFVERATLATLGNWQGSETHAPKAIQSVLLGPGTEGSGAFAEQKTGIALVKTFILDRIGGRVGNETFTKSEPDKVMLQRRVFTRVREGEEYIELKRSEDPSGDAAKIRSHWAVSTRMEIGRRTTDGKIVRCPSYLIRPGDFVEAIVVFDIATYGAGKGTGCQVHLALEQLVQIQPRKQERTPATEQLITKGFVFEEETEPDDAEGAMTVDANSGI</sequence>
<name>A0AAD5USN3_9APHY</name>
<accession>A0AAD5USN3</accession>
<keyword evidence="2" id="KW-1185">Reference proteome</keyword>
<protein>
    <submittedName>
        <fullName evidence="1">Uncharacterized protein</fullName>
    </submittedName>
</protein>
<gene>
    <name evidence="1" type="ORF">NLI96_g12268</name>
</gene>
<dbReference type="EMBL" id="JANAWD010000986">
    <property type="protein sequence ID" value="KAJ3474764.1"/>
    <property type="molecule type" value="Genomic_DNA"/>
</dbReference>
<organism evidence="1 2">
    <name type="scientific">Meripilus lineatus</name>
    <dbReference type="NCBI Taxonomy" id="2056292"/>
    <lineage>
        <taxon>Eukaryota</taxon>
        <taxon>Fungi</taxon>
        <taxon>Dikarya</taxon>
        <taxon>Basidiomycota</taxon>
        <taxon>Agaricomycotina</taxon>
        <taxon>Agaricomycetes</taxon>
        <taxon>Polyporales</taxon>
        <taxon>Meripilaceae</taxon>
        <taxon>Meripilus</taxon>
    </lineage>
</organism>
<evidence type="ECO:0000313" key="2">
    <source>
        <dbReference type="Proteomes" id="UP001212997"/>
    </source>
</evidence>